<dbReference type="AlphaFoldDB" id="A0A0F7ZPD7"/>
<evidence type="ECO:0000256" key="2">
    <source>
        <dbReference type="ARBA" id="ARBA00022857"/>
    </source>
</evidence>
<evidence type="ECO:0000313" key="5">
    <source>
        <dbReference type="Proteomes" id="UP000054481"/>
    </source>
</evidence>
<comment type="similarity">
    <text evidence="1">Belongs to the NmrA-type oxidoreductase family. Isoflavone reductase subfamily.</text>
</comment>
<protein>
    <submittedName>
        <fullName evidence="4">Uncharacterized protein</fullName>
    </submittedName>
</protein>
<evidence type="ECO:0000256" key="1">
    <source>
        <dbReference type="ARBA" id="ARBA00005725"/>
    </source>
</evidence>
<dbReference type="InterPro" id="IPR051609">
    <property type="entry name" value="NmrA/Isoflavone_reductase-like"/>
</dbReference>
<accession>A0A0F7ZPD7</accession>
<dbReference type="Gene3D" id="3.90.25.10">
    <property type="entry name" value="UDP-galactose 4-epimerase, domain 1"/>
    <property type="match status" value="1"/>
</dbReference>
<dbReference type="Gene3D" id="3.40.50.720">
    <property type="entry name" value="NAD(P)-binding Rossmann-like Domain"/>
    <property type="match status" value="1"/>
</dbReference>
<name>A0A0F7ZPD7_9HYPO</name>
<dbReference type="InterPro" id="IPR036291">
    <property type="entry name" value="NAD(P)-bd_dom_sf"/>
</dbReference>
<keyword evidence="5" id="KW-1185">Reference proteome</keyword>
<gene>
    <name evidence="4" type="ORF">HIM_05246</name>
</gene>
<dbReference type="Proteomes" id="UP000054481">
    <property type="component" value="Unassembled WGS sequence"/>
</dbReference>
<dbReference type="EMBL" id="KQ030518">
    <property type="protein sequence ID" value="KJZ75320.1"/>
    <property type="molecule type" value="Genomic_DNA"/>
</dbReference>
<dbReference type="PANTHER" id="PTHR47706:SF4">
    <property type="entry name" value="NMRA-LIKE DOMAIN-CONTAINING PROTEIN"/>
    <property type="match status" value="1"/>
</dbReference>
<dbReference type="PANTHER" id="PTHR47706">
    <property type="entry name" value="NMRA-LIKE FAMILY PROTEIN"/>
    <property type="match status" value="1"/>
</dbReference>
<keyword evidence="3" id="KW-0560">Oxidoreductase</keyword>
<dbReference type="OrthoDB" id="419598at2759"/>
<organism evidence="4 5">
    <name type="scientific">Hirsutella minnesotensis 3608</name>
    <dbReference type="NCBI Taxonomy" id="1043627"/>
    <lineage>
        <taxon>Eukaryota</taxon>
        <taxon>Fungi</taxon>
        <taxon>Dikarya</taxon>
        <taxon>Ascomycota</taxon>
        <taxon>Pezizomycotina</taxon>
        <taxon>Sordariomycetes</taxon>
        <taxon>Hypocreomycetidae</taxon>
        <taxon>Hypocreales</taxon>
        <taxon>Ophiocordycipitaceae</taxon>
        <taxon>Hirsutella</taxon>
    </lineage>
</organism>
<dbReference type="GO" id="GO:0016491">
    <property type="term" value="F:oxidoreductase activity"/>
    <property type="evidence" value="ECO:0007669"/>
    <property type="project" value="UniProtKB-KW"/>
</dbReference>
<evidence type="ECO:0000313" key="4">
    <source>
        <dbReference type="EMBL" id="KJZ75320.1"/>
    </source>
</evidence>
<reference evidence="4 5" key="1">
    <citation type="journal article" date="2014" name="Genome Biol. Evol.">
        <title>Comparative genomics and transcriptomics analyses reveal divergent lifestyle features of nematode endoparasitic fungus Hirsutella minnesotensis.</title>
        <authorList>
            <person name="Lai Y."/>
            <person name="Liu K."/>
            <person name="Zhang X."/>
            <person name="Zhang X."/>
            <person name="Li K."/>
            <person name="Wang N."/>
            <person name="Shu C."/>
            <person name="Wu Y."/>
            <person name="Wang C."/>
            <person name="Bushley K.E."/>
            <person name="Xiang M."/>
            <person name="Liu X."/>
        </authorList>
    </citation>
    <scope>NUCLEOTIDE SEQUENCE [LARGE SCALE GENOMIC DNA]</scope>
    <source>
        <strain evidence="4 5">3608</strain>
    </source>
</reference>
<dbReference type="SUPFAM" id="SSF51735">
    <property type="entry name" value="NAD(P)-binding Rossmann-fold domains"/>
    <property type="match status" value="1"/>
</dbReference>
<sequence length="320" mass="36431">MADNRKVIALCSVGNLGKYLCDELLAGGLYDFVSKANKGVFFEQRNIDVRASDYSVESVLDILNDTNASALISFNNADGETFVNVHCSLLEACRRSNNCKRFIPSEFAGNIDDYPLHPSYFTASRVPFRKILERETDIEWTIFNNGWLMEYFLTKDKSHMPAIPDEFPVDPNGWKACIRGSGDQEQSFTSARDVAKALIMLLGAPEWERTIYITGQWSTFNKMVKFMEEFHGRPMTKTFRSEEDIYRDSMLPPTADNAETVYVASVEEMMISGSGACPREKTIRQRSKYFNNLQFTTLEELLLNRDPQGPQTATRLCTLF</sequence>
<proteinExistence type="inferred from homology"/>
<evidence type="ECO:0000256" key="3">
    <source>
        <dbReference type="ARBA" id="ARBA00023002"/>
    </source>
</evidence>
<keyword evidence="2" id="KW-0521">NADP</keyword>